<evidence type="ECO:0000259" key="2">
    <source>
        <dbReference type="PROSITE" id="PS51747"/>
    </source>
</evidence>
<keyword evidence="4" id="KW-1185">Reference proteome</keyword>
<dbReference type="GO" id="GO:0004132">
    <property type="term" value="F:dCMP deaminase activity"/>
    <property type="evidence" value="ECO:0007669"/>
    <property type="project" value="TreeGrafter"/>
</dbReference>
<dbReference type="OrthoDB" id="9788517at2"/>
<evidence type="ECO:0000256" key="1">
    <source>
        <dbReference type="ARBA" id="ARBA00022801"/>
    </source>
</evidence>
<evidence type="ECO:0000313" key="3">
    <source>
        <dbReference type="EMBL" id="SKC79899.1"/>
    </source>
</evidence>
<evidence type="ECO:0000313" key="4">
    <source>
        <dbReference type="Proteomes" id="UP000190285"/>
    </source>
</evidence>
<dbReference type="Pfam" id="PF00383">
    <property type="entry name" value="dCMP_cyt_deam_1"/>
    <property type="match status" value="1"/>
</dbReference>
<sequence>MSYSSDAVNTIFGERGDFIIIGLTGRTGSGCTTATKILSQNHFNKLALQTPKECDFKDNEQRKYRLIYNYAKCNWTPFRVIEMSIVLASFVFEKGYGFIKEFIDEQNNIIIHRKDDLLSELETLSPSINKISQDLKNCIGKNGRLKRDSAEIKIAELKLLSQISKVTIKFKKVLKKYTITQQINIQGVNRECIAEAYTYFFQQFGNNVRASGNPFDNSFSGKNMFDLAQRANDFIKAVRESQRLKKESTLICIDALRNPYEATYFQDRYSAFYLIAIDTEDEERRRRLAEMSKNQILSLDAMEYPNKLTDEKKFNQQNLAACLEISDIHIYNPKTSIKKNYYLTTQLIMYVMLMKHPGLVTPSHIERCMQIAYNAKLNSGCLSRQVGAVITDKNFSIKAIGWNDVPSGQVSCNLRDVNSLCINRDYASHSKFEIENNEFSDKMNNLKSKIDYSRLKGRLYPYCFKDIHDKKNQVHTRALHAEENAFLQIVKYGGIGIEGGVLFTTASPCELCSKKAYQLGIKQIYYIDPYPGISKDHILKFGESNPELKLFYGAIGSAYTKLYSQRLSIKDELKMLNEE</sequence>
<reference evidence="4" key="1">
    <citation type="submission" date="2017-02" db="EMBL/GenBank/DDBJ databases">
        <authorList>
            <person name="Varghese N."/>
            <person name="Submissions S."/>
        </authorList>
    </citation>
    <scope>NUCLEOTIDE SEQUENCE [LARGE SCALE GENOMIC DNA]</scope>
    <source>
        <strain evidence="4">M1</strain>
    </source>
</reference>
<name>A0A1T5LWE8_9FIRM</name>
<dbReference type="AlphaFoldDB" id="A0A1T5LWE8"/>
<dbReference type="STRING" id="36842.SAMN02194393_03384"/>
<organism evidence="3 4">
    <name type="scientific">Maledivibacter halophilus</name>
    <dbReference type="NCBI Taxonomy" id="36842"/>
    <lineage>
        <taxon>Bacteria</taxon>
        <taxon>Bacillati</taxon>
        <taxon>Bacillota</taxon>
        <taxon>Clostridia</taxon>
        <taxon>Peptostreptococcales</taxon>
        <taxon>Caminicellaceae</taxon>
        <taxon>Maledivibacter</taxon>
    </lineage>
</organism>
<dbReference type="PANTHER" id="PTHR11086">
    <property type="entry name" value="DEOXYCYTIDYLATE DEAMINASE-RELATED"/>
    <property type="match status" value="1"/>
</dbReference>
<dbReference type="PANTHER" id="PTHR11086:SF18">
    <property type="entry name" value="DEOXYCYTIDYLATE DEAMINASE"/>
    <property type="match status" value="1"/>
</dbReference>
<dbReference type="SUPFAM" id="SSF53927">
    <property type="entry name" value="Cytidine deaminase-like"/>
    <property type="match status" value="1"/>
</dbReference>
<dbReference type="Gene3D" id="3.40.140.10">
    <property type="entry name" value="Cytidine Deaminase, domain 2"/>
    <property type="match status" value="1"/>
</dbReference>
<dbReference type="EMBL" id="FUZT01000008">
    <property type="protein sequence ID" value="SKC79899.1"/>
    <property type="molecule type" value="Genomic_DNA"/>
</dbReference>
<dbReference type="Proteomes" id="UP000190285">
    <property type="component" value="Unassembled WGS sequence"/>
</dbReference>
<proteinExistence type="predicted"/>
<dbReference type="PROSITE" id="PS51747">
    <property type="entry name" value="CYT_DCMP_DEAMINASES_2"/>
    <property type="match status" value="1"/>
</dbReference>
<gene>
    <name evidence="3" type="ORF">SAMN02194393_03384</name>
</gene>
<protein>
    <submittedName>
        <fullName evidence="3">Cytidine and deoxycytidylate deaminase zinc-binding region</fullName>
    </submittedName>
</protein>
<accession>A0A1T5LWE8</accession>
<feature type="domain" description="CMP/dCMP-type deaminase" evidence="2">
    <location>
        <begin position="363"/>
        <end position="544"/>
    </location>
</feature>
<dbReference type="InterPro" id="IPR016193">
    <property type="entry name" value="Cytidine_deaminase-like"/>
</dbReference>
<dbReference type="InterPro" id="IPR027417">
    <property type="entry name" value="P-loop_NTPase"/>
</dbReference>
<dbReference type="RefSeq" id="WP_079493206.1">
    <property type="nucleotide sequence ID" value="NZ_FUZT01000008.1"/>
</dbReference>
<dbReference type="GO" id="GO:0005737">
    <property type="term" value="C:cytoplasm"/>
    <property type="evidence" value="ECO:0007669"/>
    <property type="project" value="TreeGrafter"/>
</dbReference>
<dbReference type="InterPro" id="IPR002125">
    <property type="entry name" value="CMP_dCMP_dom"/>
</dbReference>
<dbReference type="InterPro" id="IPR015517">
    <property type="entry name" value="dCMP_deaminase-rel"/>
</dbReference>
<dbReference type="Gene3D" id="3.40.50.300">
    <property type="entry name" value="P-loop containing nucleotide triphosphate hydrolases"/>
    <property type="match status" value="1"/>
</dbReference>
<keyword evidence="1" id="KW-0378">Hydrolase</keyword>